<dbReference type="AlphaFoldDB" id="A0A8S9ZGJ4"/>
<dbReference type="SUPFAM" id="SSF49363">
    <property type="entry name" value="Purple acid phosphatase, N-terminal domain"/>
    <property type="match status" value="1"/>
</dbReference>
<sequence length="1174" mass="138463">MPFYICLDGKMIIRFVLIFFLITGFNALLHRISYKSIPKQVHLALTGNPNEMSITWITFHDKRYPKGVETFVDYWEYKNKKATLKSVTAEKTKYKYSDKIVGYCYSESNDFFNYTNIRYIHKVVLKGLVEHKRYEYQVGYYIPSKINGTPCVAKKFEYEKKSKYLCKKQNRNKIFNFVMFPWTNNNGDIAFTIAIVGNMRLKDPNVKIKFFEKYSNYDKLSPDALRGLIELVHRDTNPKHSLLYKTNHPIYSSHLNTNSSGIKMQNVQLILHIDASSDFTKYVKHGKNCDEVYNYGDRFMSIIEEIAAYVPYHVIAGNSETAFETKYDHFESRFAMPFSKHLNNHYYYFTVGPIFFVCINTEFYYSPPTNVNLKLVQKQYEFINKSLNYANTNRQQFPWLVVVQYQPFYCSSINNDICRANKFHKNGIPDPKNPQNKLYGLEELFNKYNVDLVLSGNENEFEMFPPIELHDKMNKFIPYKYWWEAKRFVNNDKNTETLEHVFKDFRDPIAPTYVDVGKPGDYEGIEVLTNKIKKHKVNPITLLHYPGSEAKKSLIAIRQVDVNNGYVPLEFALEKTFFIYNKNEICTSINEGIENKYQLQTNSIIHDRKANKKALKDTTEYSINEYFNLKENENDHYFPSNNENKEGKILLLKEIDTTASENSKIRALLNAYNLNKEYPWDTQLNDFYKTAKLQVCGIVENNVRLKVFDMNKENEKQRIKTQFRTNKQVELTEQNNRNTSHVNIRLNSEIKFKNMGGYHNNSNLSYKSEFQFSPDSQPNGQVKSALKKTNNYPTNMQFESKYQIKVKEKDDDNVKKSKIRFDSHIKFEDVEEPIKSSNIRLDTAFQFSAGSQHETNKKEERKEQQTRLKKRKNVSFSKNKNKIDLQNFNQINENKENGQLKNAMKKTSTIKTNETENNVSNQKETKIQFDSPMKFETIKGEQKSSKIKFKYKTDLEQNMRVETKFKVENIEGNKKHSEMKYKTKLEVSPNDLRFESTTKFSYNTQKIEGNKNKFDKKIEWENDDLLHFANLFAYFYLYGMDKNCRDKNGWPTFKLFKLSYDEDNKINYFHLDANEAIKIIKNKGKDCVMIHYVKDSYEINYGTLLHNLFAKKGIEITETIEFHKHAFVPLSIVLRKMQQFSVEGNKFFERNAHKIEVTEKGLIDSLLMVDYLNL</sequence>
<organism evidence="7 8">
    <name type="scientific">Meloidogyne graminicola</name>
    <dbReference type="NCBI Taxonomy" id="189291"/>
    <lineage>
        <taxon>Eukaryota</taxon>
        <taxon>Metazoa</taxon>
        <taxon>Ecdysozoa</taxon>
        <taxon>Nematoda</taxon>
        <taxon>Chromadorea</taxon>
        <taxon>Rhabditida</taxon>
        <taxon>Tylenchina</taxon>
        <taxon>Tylenchomorpha</taxon>
        <taxon>Tylenchoidea</taxon>
        <taxon>Meloidogynidae</taxon>
        <taxon>Meloidogyninae</taxon>
        <taxon>Meloidogyne</taxon>
    </lineage>
</organism>
<proteinExistence type="inferred from homology"/>
<evidence type="ECO:0000259" key="5">
    <source>
        <dbReference type="Pfam" id="PF00149"/>
    </source>
</evidence>
<dbReference type="InterPro" id="IPR029052">
    <property type="entry name" value="Metallo-depent_PP-like"/>
</dbReference>
<keyword evidence="4" id="KW-1133">Transmembrane helix</keyword>
<feature type="domain" description="Calcineurin-like phosphoesterase" evidence="5">
    <location>
        <begin position="286"/>
        <end position="456"/>
    </location>
</feature>
<evidence type="ECO:0000256" key="4">
    <source>
        <dbReference type="SAM" id="Phobius"/>
    </source>
</evidence>
<protein>
    <recommendedName>
        <fullName evidence="2">Purple acid phosphatase</fullName>
        <ecNumber evidence="2">3.1.3.2</ecNumber>
    </recommendedName>
</protein>
<dbReference type="OrthoDB" id="45007at2759"/>
<feature type="transmembrane region" description="Helical" evidence="4">
    <location>
        <begin position="12"/>
        <end position="29"/>
    </location>
</feature>
<dbReference type="GO" id="GO:0046872">
    <property type="term" value="F:metal ion binding"/>
    <property type="evidence" value="ECO:0007669"/>
    <property type="project" value="InterPro"/>
</dbReference>
<reference evidence="7" key="1">
    <citation type="journal article" date="2020" name="Ecol. Evol.">
        <title>Genome structure and content of the rice root-knot nematode (Meloidogyne graminicola).</title>
        <authorList>
            <person name="Phan N.T."/>
            <person name="Danchin E.G.J."/>
            <person name="Klopp C."/>
            <person name="Perfus-Barbeoch L."/>
            <person name="Kozlowski D.K."/>
            <person name="Koutsovoulos G.D."/>
            <person name="Lopez-Roques C."/>
            <person name="Bouchez O."/>
            <person name="Zahm M."/>
            <person name="Besnard G."/>
            <person name="Bellafiore S."/>
        </authorList>
    </citation>
    <scope>NUCLEOTIDE SEQUENCE</scope>
    <source>
        <strain evidence="7">VN-18</strain>
    </source>
</reference>
<feature type="domain" description="Purple acid phosphatase N-terminal" evidence="6">
    <location>
        <begin position="38"/>
        <end position="140"/>
    </location>
</feature>
<evidence type="ECO:0000259" key="6">
    <source>
        <dbReference type="Pfam" id="PF16656"/>
    </source>
</evidence>
<accession>A0A8S9ZGJ4</accession>
<keyword evidence="8" id="KW-1185">Reference proteome</keyword>
<keyword evidence="2" id="KW-0378">Hydrolase</keyword>
<feature type="compositionally biased region" description="Basic and acidic residues" evidence="3">
    <location>
        <begin position="854"/>
        <end position="866"/>
    </location>
</feature>
<gene>
    <name evidence="7" type="ORF">Mgra_00008210</name>
</gene>
<comment type="caution">
    <text evidence="7">The sequence shown here is derived from an EMBL/GenBank/DDBJ whole genome shotgun (WGS) entry which is preliminary data.</text>
</comment>
<dbReference type="PANTHER" id="PTHR45867:SF3">
    <property type="entry name" value="ACID PHOSPHATASE TYPE 7"/>
    <property type="match status" value="1"/>
</dbReference>
<evidence type="ECO:0000256" key="2">
    <source>
        <dbReference type="RuleBase" id="RU361203"/>
    </source>
</evidence>
<keyword evidence="4" id="KW-0472">Membrane</keyword>
<evidence type="ECO:0000256" key="3">
    <source>
        <dbReference type="SAM" id="MobiDB-lite"/>
    </source>
</evidence>
<evidence type="ECO:0000313" key="7">
    <source>
        <dbReference type="EMBL" id="KAF7632361.1"/>
    </source>
</evidence>
<name>A0A8S9ZGJ4_9BILA</name>
<keyword evidence="1" id="KW-0732">Signal</keyword>
<dbReference type="Gene3D" id="3.60.21.10">
    <property type="match status" value="1"/>
</dbReference>
<dbReference type="Proteomes" id="UP000605970">
    <property type="component" value="Unassembled WGS sequence"/>
</dbReference>
<keyword evidence="4" id="KW-0812">Transmembrane</keyword>
<comment type="similarity">
    <text evidence="2">Belongs to the metallophosphoesterase superfamily. Purple acid phosphatase family.</text>
</comment>
<dbReference type="PANTHER" id="PTHR45867">
    <property type="entry name" value="PURPLE ACID PHOSPHATASE"/>
    <property type="match status" value="1"/>
</dbReference>
<evidence type="ECO:0000313" key="8">
    <source>
        <dbReference type="Proteomes" id="UP000605970"/>
    </source>
</evidence>
<evidence type="ECO:0000256" key="1">
    <source>
        <dbReference type="ARBA" id="ARBA00022729"/>
    </source>
</evidence>
<dbReference type="Pfam" id="PF16656">
    <property type="entry name" value="Pur_ac_phosph_N"/>
    <property type="match status" value="1"/>
</dbReference>
<comment type="catalytic activity">
    <reaction evidence="2">
        <text>a phosphate monoester + H2O = an alcohol + phosphate</text>
        <dbReference type="Rhea" id="RHEA:15017"/>
        <dbReference type="ChEBI" id="CHEBI:15377"/>
        <dbReference type="ChEBI" id="CHEBI:30879"/>
        <dbReference type="ChEBI" id="CHEBI:43474"/>
        <dbReference type="ChEBI" id="CHEBI:67140"/>
        <dbReference type="EC" id="3.1.3.2"/>
    </reaction>
</comment>
<dbReference type="Gene3D" id="2.60.40.380">
    <property type="entry name" value="Purple acid phosphatase-like, N-terminal"/>
    <property type="match status" value="1"/>
</dbReference>
<dbReference type="EC" id="3.1.3.2" evidence="2"/>
<dbReference type="GO" id="GO:0003993">
    <property type="term" value="F:acid phosphatase activity"/>
    <property type="evidence" value="ECO:0007669"/>
    <property type="project" value="UniProtKB-EC"/>
</dbReference>
<dbReference type="InterPro" id="IPR008963">
    <property type="entry name" value="Purple_acid_Pase-like_N"/>
</dbReference>
<dbReference type="SUPFAM" id="SSF56300">
    <property type="entry name" value="Metallo-dependent phosphatases"/>
    <property type="match status" value="1"/>
</dbReference>
<dbReference type="InterPro" id="IPR015914">
    <property type="entry name" value="PAPs_N"/>
</dbReference>
<dbReference type="Pfam" id="PF00149">
    <property type="entry name" value="Metallophos"/>
    <property type="match status" value="1"/>
</dbReference>
<feature type="region of interest" description="Disordered" evidence="3">
    <location>
        <begin position="846"/>
        <end position="868"/>
    </location>
</feature>
<dbReference type="EMBL" id="JABEBT010000104">
    <property type="protein sequence ID" value="KAF7632361.1"/>
    <property type="molecule type" value="Genomic_DNA"/>
</dbReference>
<dbReference type="InterPro" id="IPR004843">
    <property type="entry name" value="Calcineurin-like_PHP"/>
</dbReference>